<keyword evidence="1" id="KW-0472">Membrane</keyword>
<accession>A0AAD5RSB5</accession>
<proteinExistence type="predicted"/>
<dbReference type="EMBL" id="JAKWBI020000094">
    <property type="protein sequence ID" value="KAJ2902996.1"/>
    <property type="molecule type" value="Genomic_DNA"/>
</dbReference>
<gene>
    <name evidence="2" type="ORF">MKZ38_010580</name>
</gene>
<feature type="transmembrane region" description="Helical" evidence="1">
    <location>
        <begin position="146"/>
        <end position="168"/>
    </location>
</feature>
<organism evidence="2 3">
    <name type="scientific">Zalerion maritima</name>
    <dbReference type="NCBI Taxonomy" id="339359"/>
    <lineage>
        <taxon>Eukaryota</taxon>
        <taxon>Fungi</taxon>
        <taxon>Dikarya</taxon>
        <taxon>Ascomycota</taxon>
        <taxon>Pezizomycotina</taxon>
        <taxon>Sordariomycetes</taxon>
        <taxon>Lulworthiomycetidae</taxon>
        <taxon>Lulworthiales</taxon>
        <taxon>Lulworthiaceae</taxon>
        <taxon>Zalerion</taxon>
    </lineage>
</organism>
<keyword evidence="1" id="KW-1133">Transmembrane helix</keyword>
<reference evidence="2" key="1">
    <citation type="submission" date="2022-07" db="EMBL/GenBank/DDBJ databases">
        <title>Draft genome sequence of Zalerion maritima ATCC 34329, a (micro)plastics degrading marine fungus.</title>
        <authorList>
            <person name="Paco A."/>
            <person name="Goncalves M.F.M."/>
            <person name="Rocha-Santos T.A.P."/>
            <person name="Alves A."/>
        </authorList>
    </citation>
    <scope>NUCLEOTIDE SEQUENCE</scope>
    <source>
        <strain evidence="2">ATCC 34329</strain>
    </source>
</reference>
<dbReference type="AlphaFoldDB" id="A0AAD5RSB5"/>
<feature type="transmembrane region" description="Helical" evidence="1">
    <location>
        <begin position="92"/>
        <end position="113"/>
    </location>
</feature>
<comment type="caution">
    <text evidence="2">The sequence shown here is derived from an EMBL/GenBank/DDBJ whole genome shotgun (WGS) entry which is preliminary data.</text>
</comment>
<keyword evidence="1" id="KW-0812">Transmembrane</keyword>
<keyword evidence="3" id="KW-1185">Reference proteome</keyword>
<feature type="transmembrane region" description="Helical" evidence="1">
    <location>
        <begin position="120"/>
        <end position="140"/>
    </location>
</feature>
<protein>
    <submittedName>
        <fullName evidence="2">Uncharacterized protein</fullName>
    </submittedName>
</protein>
<dbReference type="Proteomes" id="UP001201980">
    <property type="component" value="Unassembled WGS sequence"/>
</dbReference>
<name>A0AAD5RSB5_9PEZI</name>
<sequence length="442" mass="49562">MYILAFLGCQKDKTATFYLLYLGLDSVAETDGRLWVGTESSPGCIRVDTNTSINKENYQTDLVAAGATDSKDTRRLCDQAVKIQSENANLPWGHAVAFILFSLDFLTCCAQILTIKPRQILRIMFGSFSRLLALAVAIVAQEGWGLTFVFTVAVTMVLTTAVACRVLMIRMEDVWNYDAEYQAAKREEMELHGYMYDEDFNCIGKPLPDNEDIRPVDTGCQFQSQAAARDLRGQGKKSIKNLYATVRSRSLWSKMPNQNSKRMGWGRAIKRKSMNTMTRNACDNTKRQNMKNNILRRMVQMHVKSNGRNGLNDTGMGGLRMEHRDLDVGSLVARPEENLMQRHTFCCGGVTLVSNGGAEWEDGATGMMSRGPPCSTRRDSGNRYGRRDLEAHCSACSRAAELKDRDRDWIDVNLREKPAVATSPYIVVTTQSPWMAKCSFGK</sequence>
<evidence type="ECO:0000313" key="2">
    <source>
        <dbReference type="EMBL" id="KAJ2902996.1"/>
    </source>
</evidence>
<evidence type="ECO:0000313" key="3">
    <source>
        <dbReference type="Proteomes" id="UP001201980"/>
    </source>
</evidence>
<evidence type="ECO:0000256" key="1">
    <source>
        <dbReference type="SAM" id="Phobius"/>
    </source>
</evidence>